<dbReference type="Gene3D" id="1.10.3810.10">
    <property type="entry name" value="Biosynthetic peptidoglycan transglycosylase-like"/>
    <property type="match status" value="1"/>
</dbReference>
<keyword evidence="7 11" id="KW-0573">Peptidoglycan synthesis</keyword>
<comment type="function">
    <text evidence="11">Peptidoglycan polymerase that catalyzes glycan chain elongation from lipid-linked precursors.</text>
</comment>
<evidence type="ECO:0000256" key="3">
    <source>
        <dbReference type="ARBA" id="ARBA00022676"/>
    </source>
</evidence>
<evidence type="ECO:0000256" key="6">
    <source>
        <dbReference type="ARBA" id="ARBA00022960"/>
    </source>
</evidence>
<dbReference type="Pfam" id="PF00912">
    <property type="entry name" value="Transgly"/>
    <property type="match status" value="1"/>
</dbReference>
<dbReference type="EMBL" id="FQZF01000009">
    <property type="protein sequence ID" value="SHJ18144.1"/>
    <property type="molecule type" value="Genomic_DNA"/>
</dbReference>
<dbReference type="GO" id="GO:0009274">
    <property type="term" value="C:peptidoglycan-based cell wall"/>
    <property type="evidence" value="ECO:0007669"/>
    <property type="project" value="InterPro"/>
</dbReference>
<dbReference type="GO" id="GO:0008360">
    <property type="term" value="P:regulation of cell shape"/>
    <property type="evidence" value="ECO:0007669"/>
    <property type="project" value="UniProtKB-KW"/>
</dbReference>
<dbReference type="InterPro" id="IPR036950">
    <property type="entry name" value="PBP_transglycosylase"/>
</dbReference>
<evidence type="ECO:0000259" key="12">
    <source>
        <dbReference type="Pfam" id="PF00912"/>
    </source>
</evidence>
<evidence type="ECO:0000313" key="13">
    <source>
        <dbReference type="EMBL" id="SHJ18144.1"/>
    </source>
</evidence>
<dbReference type="OrthoDB" id="9766909at2"/>
<dbReference type="GO" id="GO:0016763">
    <property type="term" value="F:pentosyltransferase activity"/>
    <property type="evidence" value="ECO:0007669"/>
    <property type="project" value="InterPro"/>
</dbReference>
<keyword evidence="14" id="KW-1185">Reference proteome</keyword>
<dbReference type="RefSeq" id="WP_073134133.1">
    <property type="nucleotide sequence ID" value="NZ_FQZF01000009.1"/>
</dbReference>
<dbReference type="InterPro" id="IPR011812">
    <property type="entry name" value="Pep_trsgly"/>
</dbReference>
<dbReference type="InterPro" id="IPR023346">
    <property type="entry name" value="Lysozyme-like_dom_sf"/>
</dbReference>
<organism evidence="13 14">
    <name type="scientific">Muricoccus roseus</name>
    <dbReference type="NCBI Taxonomy" id="198092"/>
    <lineage>
        <taxon>Bacteria</taxon>
        <taxon>Pseudomonadati</taxon>
        <taxon>Pseudomonadota</taxon>
        <taxon>Alphaproteobacteria</taxon>
        <taxon>Acetobacterales</taxon>
        <taxon>Roseomonadaceae</taxon>
        <taxon>Muricoccus</taxon>
    </lineage>
</organism>
<dbReference type="SUPFAM" id="SSF53955">
    <property type="entry name" value="Lysozyme-like"/>
    <property type="match status" value="1"/>
</dbReference>
<dbReference type="GO" id="GO:0005886">
    <property type="term" value="C:plasma membrane"/>
    <property type="evidence" value="ECO:0007669"/>
    <property type="project" value="UniProtKB-SubCell"/>
</dbReference>
<dbReference type="GO" id="GO:0009252">
    <property type="term" value="P:peptidoglycan biosynthetic process"/>
    <property type="evidence" value="ECO:0007669"/>
    <property type="project" value="UniProtKB-UniRule"/>
</dbReference>
<feature type="domain" description="Glycosyl transferase family 51" evidence="12">
    <location>
        <begin position="57"/>
        <end position="220"/>
    </location>
</feature>
<evidence type="ECO:0000256" key="11">
    <source>
        <dbReference type="HAMAP-Rule" id="MF_00766"/>
    </source>
</evidence>
<sequence>MGRQQLLHLPTWRLSWRQRLARLALLLLLAPPALILLFRFVPVPFTPLMVIRSIQGEGWRHDWVALERIAPALAHSVIAGEDNRFCEQALGFDFAALRGEIEDWWEGERPRGASTITMQTAKNLLLWPGRDPLRKAAEAWLTPQIALLWPKRRVMEVYLNSVEFGPGIYGAEAAAQAFFDKPAADLTRREAARLAAVLPSPLNWSAARPSEHVLGRASTIERRVGQLGPLLDCVR</sequence>
<keyword evidence="9 11" id="KW-0472">Membrane</keyword>
<comment type="pathway">
    <text evidence="11">Cell wall biogenesis; peptidoglycan biosynthesis.</text>
</comment>
<dbReference type="NCBIfam" id="TIGR02070">
    <property type="entry name" value="mono_pep_trsgly"/>
    <property type="match status" value="1"/>
</dbReference>
<evidence type="ECO:0000256" key="10">
    <source>
        <dbReference type="ARBA" id="ARBA00023316"/>
    </source>
</evidence>
<evidence type="ECO:0000256" key="2">
    <source>
        <dbReference type="ARBA" id="ARBA00022519"/>
    </source>
</evidence>
<dbReference type="STRING" id="198092.SAMN02745194_01960"/>
<evidence type="ECO:0000256" key="4">
    <source>
        <dbReference type="ARBA" id="ARBA00022679"/>
    </source>
</evidence>
<dbReference type="GO" id="GO:0071555">
    <property type="term" value="P:cell wall organization"/>
    <property type="evidence" value="ECO:0007669"/>
    <property type="project" value="UniProtKB-KW"/>
</dbReference>
<keyword evidence="3 11" id="KW-0328">Glycosyltransferase</keyword>
<evidence type="ECO:0000256" key="5">
    <source>
        <dbReference type="ARBA" id="ARBA00022692"/>
    </source>
</evidence>
<evidence type="ECO:0000256" key="8">
    <source>
        <dbReference type="ARBA" id="ARBA00022989"/>
    </source>
</evidence>
<feature type="transmembrane region" description="Helical" evidence="11">
    <location>
        <begin position="20"/>
        <end position="41"/>
    </location>
</feature>
<dbReference type="AlphaFoldDB" id="A0A1M6H7L2"/>
<comment type="catalytic activity">
    <reaction evidence="11">
        <text>[GlcNAc-(1-&gt;4)-Mur2Ac(oyl-L-Ala-gamma-D-Glu-L-Lys-D-Ala-D-Ala)](n)-di-trans,octa-cis-undecaprenyl diphosphate + beta-D-GlcNAc-(1-&gt;4)-Mur2Ac(oyl-L-Ala-gamma-D-Glu-L-Lys-D-Ala-D-Ala)-di-trans,octa-cis-undecaprenyl diphosphate = [GlcNAc-(1-&gt;4)-Mur2Ac(oyl-L-Ala-gamma-D-Glu-L-Lys-D-Ala-D-Ala)](n+1)-di-trans,octa-cis-undecaprenyl diphosphate + di-trans,octa-cis-undecaprenyl diphosphate + H(+)</text>
        <dbReference type="Rhea" id="RHEA:23708"/>
        <dbReference type="Rhea" id="RHEA-COMP:9602"/>
        <dbReference type="Rhea" id="RHEA-COMP:9603"/>
        <dbReference type="ChEBI" id="CHEBI:15378"/>
        <dbReference type="ChEBI" id="CHEBI:58405"/>
        <dbReference type="ChEBI" id="CHEBI:60033"/>
        <dbReference type="ChEBI" id="CHEBI:78435"/>
        <dbReference type="EC" id="2.4.99.28"/>
    </reaction>
</comment>
<keyword evidence="6 11" id="KW-0133">Cell shape</keyword>
<comment type="similarity">
    <text evidence="11">Belongs to the glycosyltransferase 51 family.</text>
</comment>
<protein>
    <recommendedName>
        <fullName evidence="11">Biosynthetic peptidoglycan transglycosylase</fullName>
        <ecNumber evidence="11">2.4.99.28</ecNumber>
    </recommendedName>
    <alternativeName>
        <fullName evidence="11">Glycan polymerase</fullName>
    </alternativeName>
    <alternativeName>
        <fullName evidence="11">Peptidoglycan glycosyltransferase MtgA</fullName>
        <shortName evidence="11">PGT</shortName>
    </alternativeName>
</protein>
<name>A0A1M6H7L2_9PROT</name>
<accession>A0A1M6H7L2</accession>
<comment type="subcellular location">
    <subcellularLocation>
        <location evidence="11">Cell inner membrane</location>
        <topology evidence="11">Single-pass membrane protein</topology>
    </subcellularLocation>
</comment>
<dbReference type="HAMAP" id="MF_00766">
    <property type="entry name" value="PGT_MtgA"/>
    <property type="match status" value="1"/>
</dbReference>
<evidence type="ECO:0000256" key="9">
    <source>
        <dbReference type="ARBA" id="ARBA00023136"/>
    </source>
</evidence>
<evidence type="ECO:0000256" key="7">
    <source>
        <dbReference type="ARBA" id="ARBA00022984"/>
    </source>
</evidence>
<reference evidence="13 14" key="1">
    <citation type="submission" date="2016-11" db="EMBL/GenBank/DDBJ databases">
        <authorList>
            <person name="Jaros S."/>
            <person name="Januszkiewicz K."/>
            <person name="Wedrychowicz H."/>
        </authorList>
    </citation>
    <scope>NUCLEOTIDE SEQUENCE [LARGE SCALE GENOMIC DNA]</scope>
    <source>
        <strain evidence="13 14">DSM 14916</strain>
    </source>
</reference>
<keyword evidence="4 11" id="KW-0808">Transferase</keyword>
<dbReference type="PANTHER" id="PTHR30400:SF0">
    <property type="entry name" value="BIOSYNTHETIC PEPTIDOGLYCAN TRANSGLYCOSYLASE"/>
    <property type="match status" value="1"/>
</dbReference>
<proteinExistence type="inferred from homology"/>
<dbReference type="EC" id="2.4.99.28" evidence="11"/>
<keyword evidence="10 11" id="KW-0961">Cell wall biogenesis/degradation</keyword>
<gene>
    <name evidence="11" type="primary">mtgA</name>
    <name evidence="13" type="ORF">SAMN02745194_01960</name>
</gene>
<dbReference type="UniPathway" id="UPA00219"/>
<keyword evidence="5 11" id="KW-0812">Transmembrane</keyword>
<evidence type="ECO:0000256" key="1">
    <source>
        <dbReference type="ARBA" id="ARBA00022475"/>
    </source>
</evidence>
<dbReference type="InterPro" id="IPR001264">
    <property type="entry name" value="Glyco_trans_51"/>
</dbReference>
<evidence type="ECO:0000313" key="14">
    <source>
        <dbReference type="Proteomes" id="UP000184387"/>
    </source>
</evidence>
<keyword evidence="8 11" id="KW-1133">Transmembrane helix</keyword>
<dbReference type="Proteomes" id="UP000184387">
    <property type="component" value="Unassembled WGS sequence"/>
</dbReference>
<keyword evidence="2 11" id="KW-0997">Cell inner membrane</keyword>
<dbReference type="GO" id="GO:0008955">
    <property type="term" value="F:peptidoglycan glycosyltransferase activity"/>
    <property type="evidence" value="ECO:0007669"/>
    <property type="project" value="UniProtKB-UniRule"/>
</dbReference>
<dbReference type="PANTHER" id="PTHR30400">
    <property type="entry name" value="MONOFUNCTIONAL BIOSYNTHETIC PEPTIDOGLYCAN TRANSGLYCOSYLASE"/>
    <property type="match status" value="1"/>
</dbReference>
<keyword evidence="1 11" id="KW-1003">Cell membrane</keyword>